<comment type="caution">
    <text evidence="1">The sequence shown here is derived from an EMBL/GenBank/DDBJ whole genome shotgun (WGS) entry which is preliminary data.</text>
</comment>
<accession>A0ACA9NRW0</accession>
<dbReference type="Proteomes" id="UP000789860">
    <property type="component" value="Unassembled WGS sequence"/>
</dbReference>
<dbReference type="EMBL" id="CAJVPM010027661">
    <property type="protein sequence ID" value="CAG8666856.1"/>
    <property type="molecule type" value="Genomic_DNA"/>
</dbReference>
<evidence type="ECO:0000313" key="2">
    <source>
        <dbReference type="Proteomes" id="UP000789860"/>
    </source>
</evidence>
<protein>
    <submittedName>
        <fullName evidence="1">7267_t:CDS:1</fullName>
    </submittedName>
</protein>
<keyword evidence="2" id="KW-1185">Reference proteome</keyword>
<gene>
    <name evidence="1" type="ORF">SCALOS_LOCUS9230</name>
</gene>
<feature type="non-terminal residue" evidence="1">
    <location>
        <position position="92"/>
    </location>
</feature>
<proteinExistence type="predicted"/>
<name>A0ACA9NRW0_9GLOM</name>
<reference evidence="1" key="1">
    <citation type="submission" date="2021-06" db="EMBL/GenBank/DDBJ databases">
        <authorList>
            <person name="Kallberg Y."/>
            <person name="Tangrot J."/>
            <person name="Rosling A."/>
        </authorList>
    </citation>
    <scope>NUCLEOTIDE SEQUENCE</scope>
    <source>
        <strain evidence="1">AU212A</strain>
    </source>
</reference>
<organism evidence="1 2">
    <name type="scientific">Scutellospora calospora</name>
    <dbReference type="NCBI Taxonomy" id="85575"/>
    <lineage>
        <taxon>Eukaryota</taxon>
        <taxon>Fungi</taxon>
        <taxon>Fungi incertae sedis</taxon>
        <taxon>Mucoromycota</taxon>
        <taxon>Glomeromycotina</taxon>
        <taxon>Glomeromycetes</taxon>
        <taxon>Diversisporales</taxon>
        <taxon>Gigasporaceae</taxon>
        <taxon>Scutellospora</taxon>
    </lineage>
</organism>
<feature type="non-terminal residue" evidence="1">
    <location>
        <position position="1"/>
    </location>
</feature>
<evidence type="ECO:0000313" key="1">
    <source>
        <dbReference type="EMBL" id="CAG8666856.1"/>
    </source>
</evidence>
<sequence>NETILEKITSLIQDLLEICNAAVVQVQKAQDTMKDKCNKNIKKWSKLEIGDKSRGTRPQQFQIKASRAALATPATTAKKAVKAYLTWRARWG</sequence>